<accession>A0A2P2C0U4</accession>
<dbReference type="InterPro" id="IPR051797">
    <property type="entry name" value="TrmB-like"/>
</dbReference>
<dbReference type="EMBL" id="CZKA01000022">
    <property type="protein sequence ID" value="CUR55640.1"/>
    <property type="molecule type" value="Genomic_DNA"/>
</dbReference>
<dbReference type="Gene3D" id="3.30.870.10">
    <property type="entry name" value="Endonuclease Chain A"/>
    <property type="match status" value="1"/>
</dbReference>
<organism evidence="1">
    <name type="scientific">metagenome</name>
    <dbReference type="NCBI Taxonomy" id="256318"/>
    <lineage>
        <taxon>unclassified sequences</taxon>
        <taxon>metagenomes</taxon>
    </lineage>
</organism>
<dbReference type="AlphaFoldDB" id="A0A2P2C0U4"/>
<name>A0A2P2C0U4_9ZZZZ</name>
<proteinExistence type="predicted"/>
<dbReference type="SUPFAM" id="SSF56024">
    <property type="entry name" value="Phospholipase D/nuclease"/>
    <property type="match status" value="1"/>
</dbReference>
<dbReference type="PANTHER" id="PTHR34293:SF1">
    <property type="entry name" value="HTH-TYPE TRANSCRIPTIONAL REGULATOR TRMBL2"/>
    <property type="match status" value="1"/>
</dbReference>
<sequence>MPDQATPRSESEPAYGPDQRRLLETEAAALYEDAVSNDGLKVNDPRLGERSKVRPAFDLLVELGLLALDGSEERYVARDPAGSQSRVVTPLGQRGAELITESSRWAQAFGTLSQTWRRSPIAAHGPFTELHGLPAITKFLESATDDATVDVLTAAPQAVRAPLRELMRGAQREIEALDRGVAVRTLYQHSSRRHATTHKYARLMTLKGGEIRTLDEFFNRLIIFDRKQAVVPGAGAALSAMVIREPSVVAYLVDVFERAWERARPFGNQESDTMRDIATAQRAMTIRMLIRGYADPSSSKRLGVSPRTYAGYVADLKEEYEAETRFQLGYYMGQRGVTGDDVAD</sequence>
<protein>
    <submittedName>
        <fullName evidence="1">LuxR-family transcriptional regulator</fullName>
    </submittedName>
</protein>
<reference evidence="1" key="1">
    <citation type="submission" date="2015-08" db="EMBL/GenBank/DDBJ databases">
        <authorList>
            <person name="Babu N.S."/>
            <person name="Beckwith C.J."/>
            <person name="Beseler K.G."/>
            <person name="Brison A."/>
            <person name="Carone J.V."/>
            <person name="Caskin T.P."/>
            <person name="Diamond M."/>
            <person name="Durham M.E."/>
            <person name="Foxe J.M."/>
            <person name="Go M."/>
            <person name="Henderson B.A."/>
            <person name="Jones I.B."/>
            <person name="McGettigan J.A."/>
            <person name="Micheletti S.J."/>
            <person name="Nasrallah M.E."/>
            <person name="Ortiz D."/>
            <person name="Piller C.R."/>
            <person name="Privatt S.R."/>
            <person name="Schneider S.L."/>
            <person name="Sharp S."/>
            <person name="Smith T.C."/>
            <person name="Stanton J.D."/>
            <person name="Ullery H.E."/>
            <person name="Wilson R.J."/>
            <person name="Serrano M.G."/>
            <person name="Buck G."/>
            <person name="Lee V."/>
            <person name="Wang Y."/>
            <person name="Carvalho R."/>
            <person name="Voegtly L."/>
            <person name="Shi R."/>
            <person name="Duckworth R."/>
            <person name="Johnson A."/>
            <person name="Loviza R."/>
            <person name="Walstead R."/>
            <person name="Shah Z."/>
            <person name="Kiflezghi M."/>
            <person name="Wade K."/>
            <person name="Ball S.L."/>
            <person name="Bradley K.W."/>
            <person name="Asai D.J."/>
            <person name="Bowman C.A."/>
            <person name="Russell D.A."/>
            <person name="Pope W.H."/>
            <person name="Jacobs-Sera D."/>
            <person name="Hendrix R.W."/>
            <person name="Hatfull G.F."/>
        </authorList>
    </citation>
    <scope>NUCLEOTIDE SEQUENCE</scope>
</reference>
<gene>
    <name evidence="1" type="ORF">NOCA2290027</name>
</gene>
<evidence type="ECO:0000313" key="1">
    <source>
        <dbReference type="EMBL" id="CUR55640.1"/>
    </source>
</evidence>
<dbReference type="PANTHER" id="PTHR34293">
    <property type="entry name" value="HTH-TYPE TRANSCRIPTIONAL REGULATOR TRMBL2"/>
    <property type="match status" value="1"/>
</dbReference>